<protein>
    <recommendedName>
        <fullName evidence="2">Aminoglycoside phosphotransferase domain-containing protein</fullName>
    </recommendedName>
</protein>
<dbReference type="EMBL" id="UINC01156543">
    <property type="protein sequence ID" value="SVD53021.1"/>
    <property type="molecule type" value="Genomic_DNA"/>
</dbReference>
<accession>A0A382W4H9</accession>
<organism evidence="1">
    <name type="scientific">marine metagenome</name>
    <dbReference type="NCBI Taxonomy" id="408172"/>
    <lineage>
        <taxon>unclassified sequences</taxon>
        <taxon>metagenomes</taxon>
        <taxon>ecological metagenomes</taxon>
    </lineage>
</organism>
<dbReference type="InterPro" id="IPR004119">
    <property type="entry name" value="EcKL"/>
</dbReference>
<proteinExistence type="predicted"/>
<evidence type="ECO:0008006" key="2">
    <source>
        <dbReference type="Google" id="ProtNLM"/>
    </source>
</evidence>
<sequence length="205" mass="23851">LWWNVKGLNWLRPRRAHSDFLRKLFAKSGISFLEMYGDSISRDFKLLVEEYSAKIPTIMSDFSRPPITVGHGDFRPDNFFFRNTDSGHSNIIAIDWQLAAITKGIRDISYMTAWGIPVEFQSNWEGEILESYLRSLSRGNVGDYSKQELERDYRLGFFMPFQVLVIASANLENETQRGEDLINVVNDRMDSIIQNYDLLARLRKL</sequence>
<dbReference type="AlphaFoldDB" id="A0A382W4H9"/>
<name>A0A382W4H9_9ZZZZ</name>
<dbReference type="Pfam" id="PF02958">
    <property type="entry name" value="EcKL"/>
    <property type="match status" value="1"/>
</dbReference>
<dbReference type="InterPro" id="IPR011009">
    <property type="entry name" value="Kinase-like_dom_sf"/>
</dbReference>
<evidence type="ECO:0000313" key="1">
    <source>
        <dbReference type="EMBL" id="SVD53021.1"/>
    </source>
</evidence>
<gene>
    <name evidence="1" type="ORF">METZ01_LOCUS405875</name>
</gene>
<dbReference type="Gene3D" id="3.90.1200.10">
    <property type="match status" value="1"/>
</dbReference>
<feature type="non-terminal residue" evidence="1">
    <location>
        <position position="1"/>
    </location>
</feature>
<dbReference type="SUPFAM" id="SSF56112">
    <property type="entry name" value="Protein kinase-like (PK-like)"/>
    <property type="match status" value="1"/>
</dbReference>
<reference evidence="1" key="1">
    <citation type="submission" date="2018-05" db="EMBL/GenBank/DDBJ databases">
        <authorList>
            <person name="Lanie J.A."/>
            <person name="Ng W.-L."/>
            <person name="Kazmierczak K.M."/>
            <person name="Andrzejewski T.M."/>
            <person name="Davidsen T.M."/>
            <person name="Wayne K.J."/>
            <person name="Tettelin H."/>
            <person name="Glass J.I."/>
            <person name="Rusch D."/>
            <person name="Podicherti R."/>
            <person name="Tsui H.-C.T."/>
            <person name="Winkler M.E."/>
        </authorList>
    </citation>
    <scope>NUCLEOTIDE SEQUENCE</scope>
</reference>